<protein>
    <submittedName>
        <fullName evidence="1">Uncharacterized protein</fullName>
    </submittedName>
</protein>
<dbReference type="EMBL" id="LAZR01030698">
    <property type="protein sequence ID" value="KKL55830.1"/>
    <property type="molecule type" value="Genomic_DNA"/>
</dbReference>
<organism evidence="1">
    <name type="scientific">marine sediment metagenome</name>
    <dbReference type="NCBI Taxonomy" id="412755"/>
    <lineage>
        <taxon>unclassified sequences</taxon>
        <taxon>metagenomes</taxon>
        <taxon>ecological metagenomes</taxon>
    </lineage>
</organism>
<name>A0A0F9FF01_9ZZZZ</name>
<proteinExistence type="predicted"/>
<reference evidence="1" key="1">
    <citation type="journal article" date="2015" name="Nature">
        <title>Complex archaea that bridge the gap between prokaryotes and eukaryotes.</title>
        <authorList>
            <person name="Spang A."/>
            <person name="Saw J.H."/>
            <person name="Jorgensen S.L."/>
            <person name="Zaremba-Niedzwiedzka K."/>
            <person name="Martijn J."/>
            <person name="Lind A.E."/>
            <person name="van Eijk R."/>
            <person name="Schleper C."/>
            <person name="Guy L."/>
            <person name="Ettema T.J."/>
        </authorList>
    </citation>
    <scope>NUCLEOTIDE SEQUENCE</scope>
</reference>
<gene>
    <name evidence="1" type="ORF">LCGC14_2251470</name>
</gene>
<dbReference type="AlphaFoldDB" id="A0A0F9FF01"/>
<comment type="caution">
    <text evidence="1">The sequence shown here is derived from an EMBL/GenBank/DDBJ whole genome shotgun (WGS) entry which is preliminary data.</text>
</comment>
<evidence type="ECO:0000313" key="1">
    <source>
        <dbReference type="EMBL" id="KKL55830.1"/>
    </source>
</evidence>
<sequence>MENILVENFDNIIGVSCKIIKKKAECKLLELTGWKEFPNLGYRDIHGLIPHVEKYGVVAKRTVDSMHIYSPDKLHIKSVGINLRKEDRYIQVMFEAPQRCVIAPEKERGNFLTCPAYTYSKNDKRLK</sequence>
<accession>A0A0F9FF01</accession>